<feature type="transmembrane region" description="Helical" evidence="1">
    <location>
        <begin position="45"/>
        <end position="65"/>
    </location>
</feature>
<dbReference type="InterPro" id="IPR013879">
    <property type="entry name" value="DUF1761"/>
</dbReference>
<dbReference type="EMBL" id="FNFV01000001">
    <property type="protein sequence ID" value="SDJ98912.1"/>
    <property type="molecule type" value="Genomic_DNA"/>
</dbReference>
<feature type="transmembrane region" description="Helical" evidence="1">
    <location>
        <begin position="6"/>
        <end position="24"/>
    </location>
</feature>
<keyword evidence="1" id="KW-0812">Transmembrane</keyword>
<dbReference type="Proteomes" id="UP000199328">
    <property type="component" value="Unassembled WGS sequence"/>
</dbReference>
<dbReference type="Pfam" id="PF08570">
    <property type="entry name" value="DUF1761"/>
    <property type="match status" value="1"/>
</dbReference>
<evidence type="ECO:0000313" key="2">
    <source>
        <dbReference type="EMBL" id="SDJ98912.1"/>
    </source>
</evidence>
<feature type="transmembrane region" description="Helical" evidence="1">
    <location>
        <begin position="105"/>
        <end position="124"/>
    </location>
</feature>
<organism evidence="2 3">
    <name type="scientific">Meinhardsimonia xiamenensis</name>
    <dbReference type="NCBI Taxonomy" id="990712"/>
    <lineage>
        <taxon>Bacteria</taxon>
        <taxon>Pseudomonadati</taxon>
        <taxon>Pseudomonadota</taxon>
        <taxon>Alphaproteobacteria</taxon>
        <taxon>Rhodobacterales</taxon>
        <taxon>Paracoccaceae</taxon>
        <taxon>Meinhardsimonia</taxon>
    </lineage>
</organism>
<gene>
    <name evidence="2" type="ORF">SAMN05216257_101219</name>
</gene>
<keyword evidence="3" id="KW-1185">Reference proteome</keyword>
<dbReference type="STRING" id="990712.SAMN05216257_101219"/>
<dbReference type="RefSeq" id="WP_092497323.1">
    <property type="nucleotide sequence ID" value="NZ_FNFV01000001.1"/>
</dbReference>
<proteinExistence type="predicted"/>
<protein>
    <recommendedName>
        <fullName evidence="4">DUF1761 domain-containing protein</fullName>
    </recommendedName>
</protein>
<name>A0A1G8Y7X9_9RHOB</name>
<sequence>MEVLNVIVAAAVAWVFGAIWYSALARQWMEASGLKPEDINRKDPFPFIVSFIGALLVAGMMRHIFASSGIVSIGGGVVAGLGMGLFLVLPWMVNNVLYGQRDRRLIWIDGGYPVIGMTLIGLVLNLF</sequence>
<dbReference type="AlphaFoldDB" id="A0A1G8Y7X9"/>
<feature type="transmembrane region" description="Helical" evidence="1">
    <location>
        <begin position="71"/>
        <end position="93"/>
    </location>
</feature>
<keyword evidence="1" id="KW-0472">Membrane</keyword>
<evidence type="ECO:0000313" key="3">
    <source>
        <dbReference type="Proteomes" id="UP000199328"/>
    </source>
</evidence>
<evidence type="ECO:0008006" key="4">
    <source>
        <dbReference type="Google" id="ProtNLM"/>
    </source>
</evidence>
<evidence type="ECO:0000256" key="1">
    <source>
        <dbReference type="SAM" id="Phobius"/>
    </source>
</evidence>
<reference evidence="3" key="1">
    <citation type="submission" date="2016-10" db="EMBL/GenBank/DDBJ databases">
        <authorList>
            <person name="Varghese N."/>
            <person name="Submissions S."/>
        </authorList>
    </citation>
    <scope>NUCLEOTIDE SEQUENCE [LARGE SCALE GENOMIC DNA]</scope>
    <source>
        <strain evidence="3">CGMCC 1.10789</strain>
    </source>
</reference>
<dbReference type="OrthoDB" id="344736at2"/>
<keyword evidence="1" id="KW-1133">Transmembrane helix</keyword>
<accession>A0A1G8Y7X9</accession>